<proteinExistence type="predicted"/>
<dbReference type="Pfam" id="PF13460">
    <property type="entry name" value="NAD_binding_10"/>
    <property type="match status" value="1"/>
</dbReference>
<evidence type="ECO:0000313" key="2">
    <source>
        <dbReference type="EMBL" id="MBB4071390.1"/>
    </source>
</evidence>
<dbReference type="Proteomes" id="UP000571183">
    <property type="component" value="Unassembled WGS sequence"/>
</dbReference>
<dbReference type="Gene3D" id="3.40.50.720">
    <property type="entry name" value="NAD(P)-binding Rossmann-like Domain"/>
    <property type="match status" value="1"/>
</dbReference>
<reference evidence="2" key="1">
    <citation type="submission" date="2020-08" db="EMBL/GenBank/DDBJ databases">
        <title>Sequencing the genomes of 1000 actinobacteria strains.</title>
        <authorList>
            <person name="Klenk H.-P."/>
        </authorList>
    </citation>
    <scope>NUCLEOTIDE SEQUENCE [LARGE SCALE GENOMIC DNA]</scope>
    <source>
        <strain evidence="2">DSM 27064</strain>
    </source>
</reference>
<dbReference type="RefSeq" id="WP_183304479.1">
    <property type="nucleotide sequence ID" value="NZ_JACIFD010000006.1"/>
</dbReference>
<keyword evidence="3" id="KW-1185">Reference proteome</keyword>
<evidence type="ECO:0000313" key="3">
    <source>
        <dbReference type="Proteomes" id="UP000571183"/>
    </source>
</evidence>
<gene>
    <name evidence="2" type="ORF">F5897_000694</name>
</gene>
<organism evidence="2 3">
    <name type="scientific">Canibacter oris</name>
    <dbReference type="NCBI Taxonomy" id="1365628"/>
    <lineage>
        <taxon>Bacteria</taxon>
        <taxon>Bacillati</taxon>
        <taxon>Actinomycetota</taxon>
        <taxon>Actinomycetes</taxon>
        <taxon>Micrococcales</taxon>
        <taxon>Microbacteriaceae</taxon>
        <taxon>Canibacter</taxon>
    </lineage>
</organism>
<dbReference type="PANTHER" id="PTHR43355:SF2">
    <property type="entry name" value="FLAVIN REDUCTASE (NADPH)"/>
    <property type="match status" value="1"/>
</dbReference>
<dbReference type="GO" id="GO:0016646">
    <property type="term" value="F:oxidoreductase activity, acting on the CH-NH group of donors, NAD or NADP as acceptor"/>
    <property type="evidence" value="ECO:0007669"/>
    <property type="project" value="TreeGrafter"/>
</dbReference>
<dbReference type="InterPro" id="IPR051606">
    <property type="entry name" value="Polyketide_Oxido-like"/>
</dbReference>
<name>A0A840DFC0_9MICO</name>
<evidence type="ECO:0000259" key="1">
    <source>
        <dbReference type="Pfam" id="PF13460"/>
    </source>
</evidence>
<dbReference type="InterPro" id="IPR016040">
    <property type="entry name" value="NAD(P)-bd_dom"/>
</dbReference>
<dbReference type="PANTHER" id="PTHR43355">
    <property type="entry name" value="FLAVIN REDUCTASE (NADPH)"/>
    <property type="match status" value="1"/>
</dbReference>
<dbReference type="EMBL" id="JACIFD010000006">
    <property type="protein sequence ID" value="MBB4071390.1"/>
    <property type="molecule type" value="Genomic_DNA"/>
</dbReference>
<dbReference type="SUPFAM" id="SSF51735">
    <property type="entry name" value="NAD(P)-binding Rossmann-fold domains"/>
    <property type="match status" value="1"/>
</dbReference>
<feature type="domain" description="NAD(P)-binding" evidence="1">
    <location>
        <begin position="7"/>
        <end position="179"/>
    </location>
</feature>
<accession>A0A840DFC0</accession>
<dbReference type="AlphaFoldDB" id="A0A840DFC0"/>
<sequence>MKIAVLGAAGMIGKEIVAEAKHRGHEVSVYTRSGGDGAAALNLSETKSVSAVISDADATVISVAGRDNYTALLDAHRTLIAAAPNGRVLIVGGAGSLLLDGVRLVDTPQFPEMYREEALTLAQMLEDYRASQGIDWTIITPAPLIAPGTRTADYRTALDSPAGDFVSTQDFAVAVVDEIELPRHQRERFTVASKDAAARD</sequence>
<comment type="caution">
    <text evidence="2">The sequence shown here is derived from an EMBL/GenBank/DDBJ whole genome shotgun (WGS) entry which is preliminary data.</text>
</comment>
<dbReference type="InterPro" id="IPR036291">
    <property type="entry name" value="NAD(P)-bd_dom_sf"/>
</dbReference>
<protein>
    <recommendedName>
        <fullName evidence="1">NAD(P)-binding domain-containing protein</fullName>
    </recommendedName>
</protein>